<sequence>MTIIPSGGTGDKCKEVTCVSDLNQKCPKDLQMVDNGKVVGCKSACVAFNKPEYCCSGELGNT</sequence>
<gene>
    <name evidence="1" type="ORF">Pint_24042</name>
</gene>
<evidence type="ECO:0000313" key="2">
    <source>
        <dbReference type="Proteomes" id="UP001163603"/>
    </source>
</evidence>
<reference evidence="2" key="1">
    <citation type="journal article" date="2023" name="G3 (Bethesda)">
        <title>Genome assembly and association tests identify interacting loci associated with vigor, precocity, and sex in interspecific pistachio rootstocks.</title>
        <authorList>
            <person name="Palmer W."/>
            <person name="Jacygrad E."/>
            <person name="Sagayaradj S."/>
            <person name="Cavanaugh K."/>
            <person name="Han R."/>
            <person name="Bertier L."/>
            <person name="Beede B."/>
            <person name="Kafkas S."/>
            <person name="Golino D."/>
            <person name="Preece J."/>
            <person name="Michelmore R."/>
        </authorList>
    </citation>
    <scope>NUCLEOTIDE SEQUENCE [LARGE SCALE GENOMIC DNA]</scope>
</reference>
<organism evidence="1 2">
    <name type="scientific">Pistacia integerrima</name>
    <dbReference type="NCBI Taxonomy" id="434235"/>
    <lineage>
        <taxon>Eukaryota</taxon>
        <taxon>Viridiplantae</taxon>
        <taxon>Streptophyta</taxon>
        <taxon>Embryophyta</taxon>
        <taxon>Tracheophyta</taxon>
        <taxon>Spermatophyta</taxon>
        <taxon>Magnoliopsida</taxon>
        <taxon>eudicotyledons</taxon>
        <taxon>Gunneridae</taxon>
        <taxon>Pentapetalae</taxon>
        <taxon>rosids</taxon>
        <taxon>malvids</taxon>
        <taxon>Sapindales</taxon>
        <taxon>Anacardiaceae</taxon>
        <taxon>Pistacia</taxon>
    </lineage>
</organism>
<evidence type="ECO:0000313" key="1">
    <source>
        <dbReference type="EMBL" id="KAJ0039237.1"/>
    </source>
</evidence>
<protein>
    <submittedName>
        <fullName evidence="1">Uncharacterized protein</fullName>
    </submittedName>
</protein>
<dbReference type="Proteomes" id="UP001163603">
    <property type="component" value="Chromosome 6"/>
</dbReference>
<name>A0ACC0YMF4_9ROSI</name>
<proteinExistence type="predicted"/>
<keyword evidence="2" id="KW-1185">Reference proteome</keyword>
<comment type="caution">
    <text evidence="1">The sequence shown here is derived from an EMBL/GenBank/DDBJ whole genome shotgun (WGS) entry which is preliminary data.</text>
</comment>
<accession>A0ACC0YMF4</accession>
<dbReference type="EMBL" id="CM047741">
    <property type="protein sequence ID" value="KAJ0039237.1"/>
    <property type="molecule type" value="Genomic_DNA"/>
</dbReference>